<keyword evidence="4" id="KW-0812">Transmembrane</keyword>
<keyword evidence="6" id="KW-1185">Reference proteome</keyword>
<dbReference type="FunFam" id="3.40.50.2000:FF:000134">
    <property type="entry name" value="UDP-glucuronosyltransferase 2A2 isoform X1"/>
    <property type="match status" value="1"/>
</dbReference>
<dbReference type="GO" id="GO:0015020">
    <property type="term" value="F:glucuronosyltransferase activity"/>
    <property type="evidence" value="ECO:0007669"/>
    <property type="project" value="TreeGrafter"/>
</dbReference>
<keyword evidence="3" id="KW-0808">Transferase</keyword>
<keyword evidence="4" id="KW-0472">Membrane</keyword>
<dbReference type="AlphaFoldDB" id="A0A8C3TJT1"/>
<comment type="similarity">
    <text evidence="1">Belongs to the UDP-glycosyltransferase family.</text>
</comment>
<evidence type="ECO:0000313" key="5">
    <source>
        <dbReference type="Ensembl" id="ENSCUSP00005001314.1"/>
    </source>
</evidence>
<evidence type="ECO:0000256" key="1">
    <source>
        <dbReference type="ARBA" id="ARBA00009995"/>
    </source>
</evidence>
<dbReference type="InterPro" id="IPR035595">
    <property type="entry name" value="UDP_glycos_trans_CS"/>
</dbReference>
<keyword evidence="4" id="KW-1133">Transmembrane helix</keyword>
<sequence length="676" mass="78048">MILNMVLSNRGFHTVLVWPADNSHWLNMEHILQELVVRGHEVTVLLPSCFLILNLTQPSPFQFEVIEVPITKKEMGDLMDEILYFFFYEERELPIWKGAYKIAQKILQMKNITKIICDGVVKNEALMERLRASTFDVLLADPLSPSGELVAEKLGIPFVYTFRFSMGNTVERLCGTLPAPPAYVPTTLTSLTDRMTFWQRLKNILSYTLQDFVFHYILWASWDQYYSEVLVLLQELVLRGHEVTVLVPSSNLLINYQDTSSPFTFEVLQVPFSQETLDASMEDFLNFWMNEASNLFPWEIMWTMKEQLEVFTNMSKQTCDTLVMNSHLIAKLQQAKFDVLIADPLSVGGELVAEILEIPFIYSFRFSDGNVVERLCGGLPSPPSYVPASTMGLTHQMSFMERLQNFLFYIFTDLFFVKFWRDEWDGYYSNVLGRPTTLCETMGKAEIWLIRTYWDFEFPRPFLPNFEFVGGLHCQPAKPLPKVLWRYKGKKPETLGSNTKIYDWIPQNDLLGHPLTKAFITHGGTNGLYEAIYHGIPMVGIPMFADQHDNIAHMVAKGAAVQVDFNTMKTQDLADALNTVIYNSTYKENALKLSKIQHDQPVKPLDRAVFWIEFVMRHKGAKHLRPAAHHLTWYQYHSLDVLAFLFTCTATIVFILFKCCLCCCRRCGRIAKRKKE</sequence>
<feature type="transmembrane region" description="Helical" evidence="4">
    <location>
        <begin position="641"/>
        <end position="664"/>
    </location>
</feature>
<dbReference type="Proteomes" id="UP000694563">
    <property type="component" value="Chromosome 5"/>
</dbReference>
<name>A0A8C3TJT1_CATUS</name>
<dbReference type="Ensembl" id="ENSCUST00005001391.1">
    <property type="protein sequence ID" value="ENSCUSP00005001314.1"/>
    <property type="gene ID" value="ENSCUSG00005000665.1"/>
</dbReference>
<dbReference type="Pfam" id="PF00201">
    <property type="entry name" value="UDPGT"/>
    <property type="match status" value="2"/>
</dbReference>
<evidence type="ECO:0008006" key="7">
    <source>
        <dbReference type="Google" id="ProtNLM"/>
    </source>
</evidence>
<dbReference type="InterPro" id="IPR050271">
    <property type="entry name" value="UDP-glycosyltransferase"/>
</dbReference>
<reference evidence="5" key="1">
    <citation type="submission" date="2020-10" db="EMBL/GenBank/DDBJ databases">
        <title>Catharus ustulatus (Swainson's thrush) genome, bCatUst1, primary haplotype v2.</title>
        <authorList>
            <person name="Delmore K."/>
            <person name="Vafadar M."/>
            <person name="Formenti G."/>
            <person name="Chow W."/>
            <person name="Pelan S."/>
            <person name="Howe K."/>
            <person name="Rhie A."/>
            <person name="Mountcastle J."/>
            <person name="Haase B."/>
            <person name="Fedrigo O."/>
            <person name="Jarvis E.D."/>
        </authorList>
    </citation>
    <scope>NUCLEOTIDE SEQUENCE [LARGE SCALE GENOMIC DNA]</scope>
</reference>
<protein>
    <recommendedName>
        <fullName evidence="7">UDP-glycosyltransferase</fullName>
    </recommendedName>
</protein>
<dbReference type="PROSITE" id="PS00375">
    <property type="entry name" value="UDPGT"/>
    <property type="match status" value="1"/>
</dbReference>
<accession>A0A8C3TJT1</accession>
<dbReference type="PANTHER" id="PTHR48043:SF140">
    <property type="entry name" value="UDP-GLUCURONOSYLTRANSFERASE 2A1"/>
    <property type="match status" value="1"/>
</dbReference>
<dbReference type="InterPro" id="IPR002213">
    <property type="entry name" value="UDP_glucos_trans"/>
</dbReference>
<gene>
    <name evidence="5" type="primary">LOC116996287</name>
</gene>
<dbReference type="FunFam" id="3.40.50.2000:FF:000081">
    <property type="entry name" value="UDP-glucuronosyltransferase 2A2"/>
    <property type="match status" value="2"/>
</dbReference>
<proteinExistence type="inferred from homology"/>
<evidence type="ECO:0000256" key="2">
    <source>
        <dbReference type="ARBA" id="ARBA00022676"/>
    </source>
</evidence>
<organism evidence="5 6">
    <name type="scientific">Catharus ustulatus</name>
    <name type="common">Russet-backed thrush</name>
    <name type="synonym">Hylocichla ustulatus</name>
    <dbReference type="NCBI Taxonomy" id="91951"/>
    <lineage>
        <taxon>Eukaryota</taxon>
        <taxon>Metazoa</taxon>
        <taxon>Chordata</taxon>
        <taxon>Craniata</taxon>
        <taxon>Vertebrata</taxon>
        <taxon>Euteleostomi</taxon>
        <taxon>Archelosauria</taxon>
        <taxon>Archosauria</taxon>
        <taxon>Dinosauria</taxon>
        <taxon>Saurischia</taxon>
        <taxon>Theropoda</taxon>
        <taxon>Coelurosauria</taxon>
        <taxon>Aves</taxon>
        <taxon>Neognathae</taxon>
        <taxon>Neoaves</taxon>
        <taxon>Telluraves</taxon>
        <taxon>Australaves</taxon>
        <taxon>Passeriformes</taxon>
        <taxon>Turdidae</taxon>
        <taxon>Catharus</taxon>
    </lineage>
</organism>
<reference evidence="5" key="3">
    <citation type="submission" date="2025-09" db="UniProtKB">
        <authorList>
            <consortium name="Ensembl"/>
        </authorList>
    </citation>
    <scope>IDENTIFICATION</scope>
</reference>
<dbReference type="CDD" id="cd03784">
    <property type="entry name" value="GT1_Gtf-like"/>
    <property type="match status" value="1"/>
</dbReference>
<reference evidence="5" key="2">
    <citation type="submission" date="2025-08" db="UniProtKB">
        <authorList>
            <consortium name="Ensembl"/>
        </authorList>
    </citation>
    <scope>IDENTIFICATION</scope>
</reference>
<evidence type="ECO:0000256" key="3">
    <source>
        <dbReference type="ARBA" id="ARBA00022679"/>
    </source>
</evidence>
<dbReference type="Gene3D" id="3.40.50.2000">
    <property type="entry name" value="Glycogen Phosphorylase B"/>
    <property type="match status" value="3"/>
</dbReference>
<keyword evidence="2" id="KW-0328">Glycosyltransferase</keyword>
<dbReference type="SUPFAM" id="SSF53756">
    <property type="entry name" value="UDP-Glycosyltransferase/glycogen phosphorylase"/>
    <property type="match status" value="2"/>
</dbReference>
<evidence type="ECO:0000256" key="4">
    <source>
        <dbReference type="SAM" id="Phobius"/>
    </source>
</evidence>
<dbReference type="PANTHER" id="PTHR48043">
    <property type="entry name" value="EG:EG0003.4 PROTEIN-RELATED"/>
    <property type="match status" value="1"/>
</dbReference>
<evidence type="ECO:0000313" key="6">
    <source>
        <dbReference type="Proteomes" id="UP000694563"/>
    </source>
</evidence>